<keyword evidence="6" id="KW-0472">Membrane</keyword>
<evidence type="ECO:0000256" key="3">
    <source>
        <dbReference type="ARBA" id="ARBA00022692"/>
    </source>
</evidence>
<dbReference type="PANTHER" id="PTHR11695:SF294">
    <property type="entry name" value="RETICULON-4-INTERACTING PROTEIN 1, MITOCHONDRIAL"/>
    <property type="match status" value="1"/>
</dbReference>
<sequence length="604" mass="66074">MALLFSMKNILVVVCIAAQATAFQSHLMRTSTTLAPPLSFTESSTQIQNKKDESSNKRRHMQLSRHTRNCITTLRAGSISIPACGPLNNFFIAYPYAAAFIICALKASAADCVAQANTRISQVNQNELETRGGVVAIRRKTFLPNFNFNLKRNLAFLAYGGLYQGICQEFIYNNLFTSLFGASTKITTAGMKVVFDMFAIQPLVALPIAYLIKAVVFKHSFAEAIGKYMTDINQNSLLQTCWMIWGPAMFVSFSFVPKHFRISFMASCDLPLLTLQQLKMKAAIRKGFLGFTMSFSENFTVPKFDAEKNKNEVKVKVNSAAINPVDYKLPRAALGSVVGMDFCGTVVEVGAEAKNKFDVGDIIYGTAPGSVAEFTVADAAKVAKAKSDWSMAEYAALGVAYQSALQCLQKGKIVDKQGSKQEGKSVLVIGASGGCGIAGLQLCKAVGVTRVVAICSKKNEELVRKNGATEVINYQNESELTAFFENNKGKFDCVYDAATNSGGGEDYWEKSLVLLKEEVGQFTALNGSAAKWTRAFLGKEKERESIIMMNANTADLEQIVELLDRIGDRPPTNLMSFDEEGLEKAFALLKSRRSKGKIIFNISS</sequence>
<dbReference type="GO" id="GO:0016491">
    <property type="term" value="F:oxidoreductase activity"/>
    <property type="evidence" value="ECO:0007669"/>
    <property type="project" value="UniProtKB-KW"/>
</dbReference>
<dbReference type="PROSITE" id="PS01162">
    <property type="entry name" value="QOR_ZETA_CRYSTAL"/>
    <property type="match status" value="1"/>
</dbReference>
<evidence type="ECO:0000256" key="7">
    <source>
        <dbReference type="SAM" id="MobiDB-lite"/>
    </source>
</evidence>
<dbReference type="AlphaFoldDB" id="A0AAD3DA34"/>
<dbReference type="PANTHER" id="PTHR11695">
    <property type="entry name" value="ALCOHOL DEHYDROGENASE RELATED"/>
    <property type="match status" value="1"/>
</dbReference>
<reference evidence="10 11" key="1">
    <citation type="journal article" date="2021" name="Sci. Rep.">
        <title>The genome of the diatom Chaetoceros tenuissimus carries an ancient integrated fragment of an extant virus.</title>
        <authorList>
            <person name="Hongo Y."/>
            <person name="Kimura K."/>
            <person name="Takaki Y."/>
            <person name="Yoshida Y."/>
            <person name="Baba S."/>
            <person name="Kobayashi G."/>
            <person name="Nagasaki K."/>
            <person name="Hano T."/>
            <person name="Tomaru Y."/>
        </authorList>
    </citation>
    <scope>NUCLEOTIDE SEQUENCE [LARGE SCALE GENOMIC DNA]</scope>
    <source>
        <strain evidence="10 11">NIES-3715</strain>
    </source>
</reference>
<evidence type="ECO:0000313" key="11">
    <source>
        <dbReference type="Proteomes" id="UP001054902"/>
    </source>
</evidence>
<feature type="chain" id="PRO_5042238219" description="Enoyl reductase (ER) domain-containing protein" evidence="8">
    <location>
        <begin position="23"/>
        <end position="604"/>
    </location>
</feature>
<dbReference type="Gene3D" id="3.40.50.720">
    <property type="entry name" value="NAD(P)-binding Rossmann-like Domain"/>
    <property type="match status" value="1"/>
</dbReference>
<protein>
    <recommendedName>
        <fullName evidence="9">Enoyl reductase (ER) domain-containing protein</fullName>
    </recommendedName>
</protein>
<evidence type="ECO:0000256" key="5">
    <source>
        <dbReference type="ARBA" id="ARBA00023002"/>
    </source>
</evidence>
<proteinExistence type="inferred from homology"/>
<keyword evidence="3" id="KW-0812">Transmembrane</keyword>
<dbReference type="InterPro" id="IPR013154">
    <property type="entry name" value="ADH-like_N"/>
</dbReference>
<accession>A0AAD3DA34</accession>
<dbReference type="Proteomes" id="UP001054902">
    <property type="component" value="Unassembled WGS sequence"/>
</dbReference>
<dbReference type="SUPFAM" id="SSF50129">
    <property type="entry name" value="GroES-like"/>
    <property type="match status" value="1"/>
</dbReference>
<name>A0AAD3DA34_9STRA</name>
<dbReference type="SMART" id="SM00829">
    <property type="entry name" value="PKS_ER"/>
    <property type="match status" value="1"/>
</dbReference>
<dbReference type="GO" id="GO:0016020">
    <property type="term" value="C:membrane"/>
    <property type="evidence" value="ECO:0007669"/>
    <property type="project" value="UniProtKB-SubCell"/>
</dbReference>
<gene>
    <name evidence="10" type="ORF">CTEN210_16708</name>
</gene>
<keyword evidence="8" id="KW-0732">Signal</keyword>
<evidence type="ECO:0000256" key="1">
    <source>
        <dbReference type="ARBA" id="ARBA00004141"/>
    </source>
</evidence>
<dbReference type="GO" id="GO:0008270">
    <property type="term" value="F:zinc ion binding"/>
    <property type="evidence" value="ECO:0007669"/>
    <property type="project" value="InterPro"/>
</dbReference>
<evidence type="ECO:0000259" key="9">
    <source>
        <dbReference type="SMART" id="SM00829"/>
    </source>
</evidence>
<comment type="similarity">
    <text evidence="2">Belongs to the peroxisomal membrane protein PXMP2/4 family.</text>
</comment>
<comment type="subcellular location">
    <subcellularLocation>
        <location evidence="1">Membrane</location>
        <topology evidence="1">Multi-pass membrane protein</topology>
    </subcellularLocation>
</comment>
<dbReference type="SUPFAM" id="SSF51735">
    <property type="entry name" value="NAD(P)-binding Rossmann-fold domains"/>
    <property type="match status" value="1"/>
</dbReference>
<comment type="caution">
    <text evidence="10">The sequence shown here is derived from an EMBL/GenBank/DDBJ whole genome shotgun (WGS) entry which is preliminary data.</text>
</comment>
<dbReference type="InterPro" id="IPR020843">
    <property type="entry name" value="ER"/>
</dbReference>
<keyword evidence="4" id="KW-1133">Transmembrane helix</keyword>
<dbReference type="CDD" id="cd08267">
    <property type="entry name" value="MDR1"/>
    <property type="match status" value="1"/>
</dbReference>
<dbReference type="InterPro" id="IPR002364">
    <property type="entry name" value="Quin_OxRdtase/zeta-crystal_CS"/>
</dbReference>
<feature type="signal peptide" evidence="8">
    <location>
        <begin position="1"/>
        <end position="22"/>
    </location>
</feature>
<evidence type="ECO:0000256" key="6">
    <source>
        <dbReference type="ARBA" id="ARBA00023136"/>
    </source>
</evidence>
<dbReference type="Pfam" id="PF13602">
    <property type="entry name" value="ADH_zinc_N_2"/>
    <property type="match status" value="1"/>
</dbReference>
<dbReference type="EMBL" id="BLLK01000069">
    <property type="protein sequence ID" value="GFH60232.1"/>
    <property type="molecule type" value="Genomic_DNA"/>
</dbReference>
<evidence type="ECO:0000256" key="2">
    <source>
        <dbReference type="ARBA" id="ARBA00006824"/>
    </source>
</evidence>
<feature type="domain" description="Enoyl reductase (ER)" evidence="9">
    <location>
        <begin position="294"/>
        <end position="600"/>
    </location>
</feature>
<dbReference type="InterPro" id="IPR011032">
    <property type="entry name" value="GroES-like_sf"/>
</dbReference>
<evidence type="ECO:0000256" key="4">
    <source>
        <dbReference type="ARBA" id="ARBA00022989"/>
    </source>
</evidence>
<evidence type="ECO:0000313" key="10">
    <source>
        <dbReference type="EMBL" id="GFH60232.1"/>
    </source>
</evidence>
<dbReference type="InterPro" id="IPR036291">
    <property type="entry name" value="NAD(P)-bd_dom_sf"/>
</dbReference>
<keyword evidence="5" id="KW-0560">Oxidoreductase</keyword>
<keyword evidence="11" id="KW-1185">Reference proteome</keyword>
<feature type="region of interest" description="Disordered" evidence="7">
    <location>
        <begin position="41"/>
        <end position="62"/>
    </location>
</feature>
<evidence type="ECO:0000256" key="8">
    <source>
        <dbReference type="SAM" id="SignalP"/>
    </source>
</evidence>
<dbReference type="InterPro" id="IPR050700">
    <property type="entry name" value="YIM1/Zinc_Alcohol_DH_Fams"/>
</dbReference>
<dbReference type="Gene3D" id="3.90.180.10">
    <property type="entry name" value="Medium-chain alcohol dehydrogenases, catalytic domain"/>
    <property type="match status" value="1"/>
</dbReference>
<dbReference type="InterPro" id="IPR007248">
    <property type="entry name" value="Mpv17_PMP22"/>
</dbReference>
<organism evidence="10 11">
    <name type="scientific">Chaetoceros tenuissimus</name>
    <dbReference type="NCBI Taxonomy" id="426638"/>
    <lineage>
        <taxon>Eukaryota</taxon>
        <taxon>Sar</taxon>
        <taxon>Stramenopiles</taxon>
        <taxon>Ochrophyta</taxon>
        <taxon>Bacillariophyta</taxon>
        <taxon>Coscinodiscophyceae</taxon>
        <taxon>Chaetocerotophycidae</taxon>
        <taxon>Chaetocerotales</taxon>
        <taxon>Chaetocerotaceae</taxon>
        <taxon>Chaetoceros</taxon>
    </lineage>
</organism>
<dbReference type="Pfam" id="PF08240">
    <property type="entry name" value="ADH_N"/>
    <property type="match status" value="1"/>
</dbReference>
<dbReference type="Pfam" id="PF04117">
    <property type="entry name" value="Mpv17_PMP22"/>
    <property type="match status" value="1"/>
</dbReference>